<evidence type="ECO:0000256" key="4">
    <source>
        <dbReference type="ARBA" id="ARBA00023002"/>
    </source>
</evidence>
<feature type="region of interest" description="Disordered" evidence="5">
    <location>
        <begin position="93"/>
        <end position="140"/>
    </location>
</feature>
<keyword evidence="3" id="KW-0274">FAD</keyword>
<organism evidence="7 8">
    <name type="scientific">Aspergillus saccharolyticus JOP 1030-1</name>
    <dbReference type="NCBI Taxonomy" id="1450539"/>
    <lineage>
        <taxon>Eukaryota</taxon>
        <taxon>Fungi</taxon>
        <taxon>Dikarya</taxon>
        <taxon>Ascomycota</taxon>
        <taxon>Pezizomycotina</taxon>
        <taxon>Eurotiomycetes</taxon>
        <taxon>Eurotiomycetidae</taxon>
        <taxon>Eurotiales</taxon>
        <taxon>Aspergillaceae</taxon>
        <taxon>Aspergillus</taxon>
        <taxon>Aspergillus subgen. Circumdati</taxon>
    </lineage>
</organism>
<dbReference type="SUPFAM" id="SSF51905">
    <property type="entry name" value="FAD/NAD(P)-binding domain"/>
    <property type="match status" value="1"/>
</dbReference>
<dbReference type="InterPro" id="IPR036188">
    <property type="entry name" value="FAD/NAD-bd_sf"/>
</dbReference>
<dbReference type="PANTHER" id="PTHR43735">
    <property type="entry name" value="APOPTOSIS-INDUCING FACTOR 1"/>
    <property type="match status" value="1"/>
</dbReference>
<keyword evidence="4" id="KW-0560">Oxidoreductase</keyword>
<sequence>MCRPTCPRALISDDWFDEKKLLIDIRSMFAQYHGDSFRFIHGTVTTVDHINKTIPVSSSSDKQTEQIAFQALVVASGVSTLFQILGLKPERRPPPGELVHFPPNPSASHNRHHRQRWTSKSRNSRRAGRESQRPSSQRVVVRWPQPQVHITLVTSASKLLPALRPAWATKAKRMLADVGVSVIKNARLQTVHPATAGQDHTDPATVTLEDGRTFTGDIYIPATGTKSKPSFLNRSLLAKPAERVYAIRDVASYAKRLSVHGIWTAVPILCANVSRDLLLAGDKGAAADDKDEVFTEDTRETQIVPIEAVD</sequence>
<dbReference type="OrthoDB" id="202203at2759"/>
<dbReference type="Gene3D" id="3.50.50.100">
    <property type="match status" value="2"/>
</dbReference>
<dbReference type="STRING" id="1450539.A0A318ZH71"/>
<dbReference type="RefSeq" id="XP_025432297.1">
    <property type="nucleotide sequence ID" value="XM_025578056.1"/>
</dbReference>
<dbReference type="GO" id="GO:0005737">
    <property type="term" value="C:cytoplasm"/>
    <property type="evidence" value="ECO:0007669"/>
    <property type="project" value="TreeGrafter"/>
</dbReference>
<accession>A0A318ZH71</accession>
<keyword evidence="8" id="KW-1185">Reference proteome</keyword>
<dbReference type="EMBL" id="KZ821228">
    <property type="protein sequence ID" value="PYH46315.1"/>
    <property type="molecule type" value="Genomic_DNA"/>
</dbReference>
<evidence type="ECO:0000313" key="8">
    <source>
        <dbReference type="Proteomes" id="UP000248349"/>
    </source>
</evidence>
<evidence type="ECO:0000256" key="3">
    <source>
        <dbReference type="ARBA" id="ARBA00022827"/>
    </source>
</evidence>
<protein>
    <recommendedName>
        <fullName evidence="6">FAD/NAD(P)-binding domain-containing protein</fullName>
    </recommendedName>
</protein>
<name>A0A318ZH71_9EURO</name>
<dbReference type="GO" id="GO:0004174">
    <property type="term" value="F:electron-transferring-flavoprotein dehydrogenase activity"/>
    <property type="evidence" value="ECO:0007669"/>
    <property type="project" value="TreeGrafter"/>
</dbReference>
<dbReference type="AlphaFoldDB" id="A0A318ZH71"/>
<keyword evidence="2" id="KW-0285">Flavoprotein</keyword>
<feature type="compositionally biased region" description="Basic residues" evidence="5">
    <location>
        <begin position="109"/>
        <end position="126"/>
    </location>
</feature>
<dbReference type="Proteomes" id="UP000248349">
    <property type="component" value="Unassembled WGS sequence"/>
</dbReference>
<comment type="similarity">
    <text evidence="1">Belongs to the FAD-dependent oxidoreductase family.</text>
</comment>
<dbReference type="Pfam" id="PF07992">
    <property type="entry name" value="Pyr_redox_2"/>
    <property type="match status" value="1"/>
</dbReference>
<evidence type="ECO:0000256" key="5">
    <source>
        <dbReference type="SAM" id="MobiDB-lite"/>
    </source>
</evidence>
<gene>
    <name evidence="7" type="ORF">BP01DRAFT_391136</name>
</gene>
<evidence type="ECO:0000259" key="6">
    <source>
        <dbReference type="Pfam" id="PF07992"/>
    </source>
</evidence>
<proteinExistence type="inferred from homology"/>
<evidence type="ECO:0000256" key="1">
    <source>
        <dbReference type="ARBA" id="ARBA00006442"/>
    </source>
</evidence>
<evidence type="ECO:0000313" key="7">
    <source>
        <dbReference type="EMBL" id="PYH46315.1"/>
    </source>
</evidence>
<dbReference type="GeneID" id="37079285"/>
<evidence type="ECO:0000256" key="2">
    <source>
        <dbReference type="ARBA" id="ARBA00022630"/>
    </source>
</evidence>
<dbReference type="GO" id="GO:0050660">
    <property type="term" value="F:flavin adenine dinucleotide binding"/>
    <property type="evidence" value="ECO:0007669"/>
    <property type="project" value="TreeGrafter"/>
</dbReference>
<reference evidence="7 8" key="1">
    <citation type="submission" date="2016-12" db="EMBL/GenBank/DDBJ databases">
        <title>The genomes of Aspergillus section Nigri reveals drivers in fungal speciation.</title>
        <authorList>
            <consortium name="DOE Joint Genome Institute"/>
            <person name="Vesth T.C."/>
            <person name="Nybo J."/>
            <person name="Theobald S."/>
            <person name="Brandl J."/>
            <person name="Frisvad J.C."/>
            <person name="Nielsen K.F."/>
            <person name="Lyhne E.K."/>
            <person name="Kogle M.E."/>
            <person name="Kuo A."/>
            <person name="Riley R."/>
            <person name="Clum A."/>
            <person name="Nolan M."/>
            <person name="Lipzen A."/>
            <person name="Salamov A."/>
            <person name="Henrissat B."/>
            <person name="Wiebenga A."/>
            <person name="De Vries R.P."/>
            <person name="Grigoriev I.V."/>
            <person name="Mortensen U.H."/>
            <person name="Andersen M.R."/>
            <person name="Baker S.E."/>
        </authorList>
    </citation>
    <scope>NUCLEOTIDE SEQUENCE [LARGE SCALE GENOMIC DNA]</scope>
    <source>
        <strain evidence="7 8">JOP 1030-1</strain>
    </source>
</reference>
<dbReference type="InterPro" id="IPR023753">
    <property type="entry name" value="FAD/NAD-binding_dom"/>
</dbReference>
<dbReference type="PANTHER" id="PTHR43735:SF3">
    <property type="entry name" value="FERROPTOSIS SUPPRESSOR PROTEIN 1"/>
    <property type="match status" value="1"/>
</dbReference>
<feature type="domain" description="FAD/NAD(P)-binding" evidence="6">
    <location>
        <begin position="36"/>
        <end position="239"/>
    </location>
</feature>